<feature type="non-terminal residue" evidence="4">
    <location>
        <position position="69"/>
    </location>
</feature>
<organism evidence="4 5">
    <name type="scientific">Nematostella vectensis</name>
    <name type="common">Starlet sea anemone</name>
    <dbReference type="NCBI Taxonomy" id="45351"/>
    <lineage>
        <taxon>Eukaryota</taxon>
        <taxon>Metazoa</taxon>
        <taxon>Cnidaria</taxon>
        <taxon>Anthozoa</taxon>
        <taxon>Hexacorallia</taxon>
        <taxon>Actiniaria</taxon>
        <taxon>Edwardsiidae</taxon>
        <taxon>Nematostella</taxon>
    </lineage>
</organism>
<reference evidence="4 5" key="1">
    <citation type="journal article" date="2007" name="Science">
        <title>Sea anemone genome reveals ancestral eumetazoan gene repertoire and genomic organization.</title>
        <authorList>
            <person name="Putnam N.H."/>
            <person name="Srivastava M."/>
            <person name="Hellsten U."/>
            <person name="Dirks B."/>
            <person name="Chapman J."/>
            <person name="Salamov A."/>
            <person name="Terry A."/>
            <person name="Shapiro H."/>
            <person name="Lindquist E."/>
            <person name="Kapitonov V.V."/>
            <person name="Jurka J."/>
            <person name="Genikhovich G."/>
            <person name="Grigoriev I.V."/>
            <person name="Lucas S.M."/>
            <person name="Steele R.E."/>
            <person name="Finnerty J.R."/>
            <person name="Technau U."/>
            <person name="Martindale M.Q."/>
            <person name="Rokhsar D.S."/>
        </authorList>
    </citation>
    <scope>NUCLEOTIDE SEQUENCE [LARGE SCALE GENOMIC DNA]</scope>
    <source>
        <strain evidence="5">CH2 X CH6</strain>
    </source>
</reference>
<evidence type="ECO:0000256" key="1">
    <source>
        <dbReference type="ARBA" id="ARBA00022729"/>
    </source>
</evidence>
<dbReference type="Proteomes" id="UP000001593">
    <property type="component" value="Unassembled WGS sequence"/>
</dbReference>
<dbReference type="HOGENOM" id="CLU_2678127_0_0_1"/>
<dbReference type="InParanoid" id="A7SBK0"/>
<keyword evidence="5" id="KW-1185">Reference proteome</keyword>
<evidence type="ECO:0000256" key="2">
    <source>
        <dbReference type="ARBA" id="ARBA00023157"/>
    </source>
</evidence>
<dbReference type="EMBL" id="DS469616">
    <property type="protein sequence ID" value="EDO38937.1"/>
    <property type="molecule type" value="Genomic_DNA"/>
</dbReference>
<protein>
    <recommendedName>
        <fullName evidence="3">UMOD/GP2/OIT3-like D8C domain-containing protein</fullName>
    </recommendedName>
</protein>
<evidence type="ECO:0000259" key="3">
    <source>
        <dbReference type="Pfam" id="PF23283"/>
    </source>
</evidence>
<feature type="domain" description="UMOD/GP2/OIT3-like D8C" evidence="3">
    <location>
        <begin position="5"/>
        <end position="68"/>
    </location>
</feature>
<dbReference type="KEGG" id="nve:5510563"/>
<proteinExistence type="predicted"/>
<keyword evidence="1" id="KW-0732">Signal</keyword>
<dbReference type="AlphaFoldDB" id="A7SBK0"/>
<accession>A7SBK0</accession>
<sequence length="69" mass="8099">MVSHSQLAESCVPTHRCNTKATGWMTEPHPRARDGVVQRTVCFHWDGDCCRYQKKILVRRCLGFYVYRL</sequence>
<dbReference type="Pfam" id="PF23283">
    <property type="entry name" value="D8C_UMOD"/>
    <property type="match status" value="1"/>
</dbReference>
<keyword evidence="2" id="KW-1015">Disulfide bond</keyword>
<dbReference type="PhylomeDB" id="A7SBK0"/>
<evidence type="ECO:0000313" key="4">
    <source>
        <dbReference type="EMBL" id="EDO38937.1"/>
    </source>
</evidence>
<dbReference type="InterPro" id="IPR057774">
    <property type="entry name" value="D8C_UMOD/GP2/OIT3-like"/>
</dbReference>
<evidence type="ECO:0000313" key="5">
    <source>
        <dbReference type="Proteomes" id="UP000001593"/>
    </source>
</evidence>
<gene>
    <name evidence="4" type="ORF">NEMVEDRAFT_v1g112208</name>
</gene>
<name>A7SBK0_NEMVE</name>